<keyword evidence="12" id="KW-0902">Two-component regulatory system</keyword>
<dbReference type="InterPro" id="IPR003661">
    <property type="entry name" value="HisK_dim/P_dom"/>
</dbReference>
<evidence type="ECO:0000256" key="12">
    <source>
        <dbReference type="ARBA" id="ARBA00023012"/>
    </source>
</evidence>
<dbReference type="GO" id="GO:0005886">
    <property type="term" value="C:plasma membrane"/>
    <property type="evidence" value="ECO:0007669"/>
    <property type="project" value="UniProtKB-SubCell"/>
</dbReference>
<dbReference type="SUPFAM" id="SSF47226">
    <property type="entry name" value="Histidine-containing phosphotransfer domain, HPT domain"/>
    <property type="match status" value="1"/>
</dbReference>
<dbReference type="PROSITE" id="PS50112">
    <property type="entry name" value="PAS"/>
    <property type="match status" value="2"/>
</dbReference>
<dbReference type="SMART" id="SM00388">
    <property type="entry name" value="HisKA"/>
    <property type="match status" value="1"/>
</dbReference>
<dbReference type="InterPro" id="IPR035965">
    <property type="entry name" value="PAS-like_dom_sf"/>
</dbReference>
<evidence type="ECO:0000256" key="10">
    <source>
        <dbReference type="ARBA" id="ARBA00022840"/>
    </source>
</evidence>
<evidence type="ECO:0000256" key="11">
    <source>
        <dbReference type="ARBA" id="ARBA00022989"/>
    </source>
</evidence>
<name>A0A3S1JJU9_9BACT</name>
<dbReference type="InterPro" id="IPR004358">
    <property type="entry name" value="Sig_transdc_His_kin-like_C"/>
</dbReference>
<evidence type="ECO:0000256" key="8">
    <source>
        <dbReference type="ARBA" id="ARBA00022741"/>
    </source>
</evidence>
<evidence type="ECO:0000256" key="15">
    <source>
        <dbReference type="ARBA" id="ARBA00068150"/>
    </source>
</evidence>
<evidence type="ECO:0000256" key="3">
    <source>
        <dbReference type="ARBA" id="ARBA00012438"/>
    </source>
</evidence>
<dbReference type="Gene3D" id="3.40.50.2300">
    <property type="match status" value="1"/>
</dbReference>
<dbReference type="GO" id="GO:0006355">
    <property type="term" value="P:regulation of DNA-templated transcription"/>
    <property type="evidence" value="ECO:0007669"/>
    <property type="project" value="InterPro"/>
</dbReference>
<accession>A0A3S1JJU9</accession>
<dbReference type="Pfam" id="PF08448">
    <property type="entry name" value="PAS_4"/>
    <property type="match status" value="1"/>
</dbReference>
<comment type="catalytic activity">
    <reaction evidence="1">
        <text>ATP + protein L-histidine = ADP + protein N-phospho-L-histidine.</text>
        <dbReference type="EC" id="2.7.13.3"/>
    </reaction>
</comment>
<dbReference type="InterPro" id="IPR036641">
    <property type="entry name" value="HPT_dom_sf"/>
</dbReference>
<dbReference type="PROSITE" id="PS50894">
    <property type="entry name" value="HPT"/>
    <property type="match status" value="1"/>
</dbReference>
<evidence type="ECO:0000313" key="17">
    <source>
        <dbReference type="Proteomes" id="UP000281028"/>
    </source>
</evidence>
<proteinExistence type="predicted"/>
<dbReference type="NCBIfam" id="TIGR00229">
    <property type="entry name" value="sensory_box"/>
    <property type="match status" value="2"/>
</dbReference>
<dbReference type="Gene3D" id="3.30.450.20">
    <property type="entry name" value="PAS domain"/>
    <property type="match status" value="2"/>
</dbReference>
<dbReference type="FunFam" id="1.10.287.130:FF:000002">
    <property type="entry name" value="Two-component osmosensing histidine kinase"/>
    <property type="match status" value="1"/>
</dbReference>
<dbReference type="Proteomes" id="UP000281028">
    <property type="component" value="Unassembled WGS sequence"/>
</dbReference>
<comment type="subcellular location">
    <subcellularLocation>
        <location evidence="2">Cell membrane</location>
        <topology evidence="2">Multi-pass membrane protein</topology>
    </subcellularLocation>
</comment>
<dbReference type="Pfam" id="PF02518">
    <property type="entry name" value="HATPase_c"/>
    <property type="match status" value="1"/>
</dbReference>
<dbReference type="SUPFAM" id="SSF52172">
    <property type="entry name" value="CheY-like"/>
    <property type="match status" value="1"/>
</dbReference>
<dbReference type="EMBL" id="RIAR02000001">
    <property type="protein sequence ID" value="NSL89260.1"/>
    <property type="molecule type" value="Genomic_DNA"/>
</dbReference>
<dbReference type="InterPro" id="IPR003594">
    <property type="entry name" value="HATPase_dom"/>
</dbReference>
<dbReference type="Pfam" id="PF00072">
    <property type="entry name" value="Response_reg"/>
    <property type="match status" value="1"/>
</dbReference>
<dbReference type="EC" id="2.7.13.3" evidence="3"/>
<dbReference type="Pfam" id="PF00512">
    <property type="entry name" value="HisKA"/>
    <property type="match status" value="1"/>
</dbReference>
<dbReference type="CDD" id="cd16922">
    <property type="entry name" value="HATPase_EvgS-ArcB-TorS-like"/>
    <property type="match status" value="1"/>
</dbReference>
<dbReference type="InterPro" id="IPR000014">
    <property type="entry name" value="PAS"/>
</dbReference>
<evidence type="ECO:0000256" key="14">
    <source>
        <dbReference type="ARBA" id="ARBA00064003"/>
    </source>
</evidence>
<reference evidence="16" key="1">
    <citation type="submission" date="2020-05" db="EMBL/GenBank/DDBJ databases">
        <title>Chitinophaga laudate sp. nov., isolated from a tropical peat swamp.</title>
        <authorList>
            <person name="Goh C.B.S."/>
            <person name="Lee M.S."/>
            <person name="Parimannan S."/>
            <person name="Pasbakhsh P."/>
            <person name="Yule C.M."/>
            <person name="Rajandas H."/>
            <person name="Loke S."/>
            <person name="Croft L."/>
            <person name="Tan J.B.L."/>
        </authorList>
    </citation>
    <scope>NUCLEOTIDE SEQUENCE</scope>
    <source>
        <strain evidence="16">Mgbs1</strain>
    </source>
</reference>
<keyword evidence="17" id="KW-1185">Reference proteome</keyword>
<dbReference type="CDD" id="cd00082">
    <property type="entry name" value="HisKA"/>
    <property type="match status" value="1"/>
</dbReference>
<evidence type="ECO:0000256" key="13">
    <source>
        <dbReference type="ARBA" id="ARBA00023136"/>
    </source>
</evidence>
<dbReference type="Gene3D" id="1.10.287.130">
    <property type="match status" value="1"/>
</dbReference>
<keyword evidence="5" id="KW-0597">Phosphoprotein</keyword>
<dbReference type="PROSITE" id="PS50110">
    <property type="entry name" value="RESPONSE_REGULATORY"/>
    <property type="match status" value="1"/>
</dbReference>
<dbReference type="PROSITE" id="PS50109">
    <property type="entry name" value="HIS_KIN"/>
    <property type="match status" value="1"/>
</dbReference>
<dbReference type="InterPro" id="IPR013656">
    <property type="entry name" value="PAS_4"/>
</dbReference>
<dbReference type="CDD" id="cd00130">
    <property type="entry name" value="PAS"/>
    <property type="match status" value="2"/>
</dbReference>
<dbReference type="SUPFAM" id="SSF55874">
    <property type="entry name" value="ATPase domain of HSP90 chaperone/DNA topoisomerase II/histidine kinase"/>
    <property type="match status" value="1"/>
</dbReference>
<dbReference type="InterPro" id="IPR011006">
    <property type="entry name" value="CheY-like_superfamily"/>
</dbReference>
<evidence type="ECO:0000256" key="5">
    <source>
        <dbReference type="ARBA" id="ARBA00022553"/>
    </source>
</evidence>
<dbReference type="SMART" id="SM00086">
    <property type="entry name" value="PAC"/>
    <property type="match status" value="2"/>
</dbReference>
<dbReference type="PANTHER" id="PTHR45339:SF1">
    <property type="entry name" value="HYBRID SIGNAL TRANSDUCTION HISTIDINE KINASE J"/>
    <property type="match status" value="1"/>
</dbReference>
<gene>
    <name evidence="16" type="ORF">ECE50_020635</name>
</gene>
<dbReference type="Pfam" id="PF00989">
    <property type="entry name" value="PAS"/>
    <property type="match status" value="1"/>
</dbReference>
<dbReference type="SUPFAM" id="SSF47384">
    <property type="entry name" value="Homodimeric domain of signal transducing histidine kinase"/>
    <property type="match status" value="1"/>
</dbReference>
<comment type="caution">
    <text evidence="16">The sequence shown here is derived from an EMBL/GenBank/DDBJ whole genome shotgun (WGS) entry which is preliminary data.</text>
</comment>
<keyword evidence="6" id="KW-0808">Transferase</keyword>
<dbReference type="PROSITE" id="PS50113">
    <property type="entry name" value="PAC"/>
    <property type="match status" value="2"/>
</dbReference>
<comment type="subunit">
    <text evidence="14">At low DSF concentrations, interacts with RpfF.</text>
</comment>
<keyword evidence="13" id="KW-0472">Membrane</keyword>
<keyword evidence="9" id="KW-0418">Kinase</keyword>
<dbReference type="PANTHER" id="PTHR45339">
    <property type="entry name" value="HYBRID SIGNAL TRANSDUCTION HISTIDINE KINASE J"/>
    <property type="match status" value="1"/>
</dbReference>
<dbReference type="PRINTS" id="PR00344">
    <property type="entry name" value="BCTRLSENSOR"/>
</dbReference>
<dbReference type="InterPro" id="IPR001789">
    <property type="entry name" value="Sig_transdc_resp-reg_receiver"/>
</dbReference>
<dbReference type="CDD" id="cd17546">
    <property type="entry name" value="REC_hyHK_CKI1_RcsC-like"/>
    <property type="match status" value="1"/>
</dbReference>
<dbReference type="InterPro" id="IPR000700">
    <property type="entry name" value="PAS-assoc_C"/>
</dbReference>
<dbReference type="SMART" id="SM00387">
    <property type="entry name" value="HATPase_c"/>
    <property type="match status" value="1"/>
</dbReference>
<dbReference type="InterPro" id="IPR036890">
    <property type="entry name" value="HATPase_C_sf"/>
</dbReference>
<dbReference type="SUPFAM" id="SSF55785">
    <property type="entry name" value="PYP-like sensor domain (PAS domain)"/>
    <property type="match status" value="2"/>
</dbReference>
<dbReference type="SMART" id="SM00091">
    <property type="entry name" value="PAS"/>
    <property type="match status" value="2"/>
</dbReference>
<organism evidence="16 17">
    <name type="scientific">Chitinophaga solisilvae</name>
    <dbReference type="NCBI Taxonomy" id="1233460"/>
    <lineage>
        <taxon>Bacteria</taxon>
        <taxon>Pseudomonadati</taxon>
        <taxon>Bacteroidota</taxon>
        <taxon>Chitinophagia</taxon>
        <taxon>Chitinophagales</taxon>
        <taxon>Chitinophagaceae</taxon>
        <taxon>Chitinophaga</taxon>
    </lineage>
</organism>
<dbReference type="InterPro" id="IPR013767">
    <property type="entry name" value="PAS_fold"/>
</dbReference>
<evidence type="ECO:0000256" key="6">
    <source>
        <dbReference type="ARBA" id="ARBA00022679"/>
    </source>
</evidence>
<keyword evidence="8" id="KW-0547">Nucleotide-binding</keyword>
<evidence type="ECO:0000256" key="4">
    <source>
        <dbReference type="ARBA" id="ARBA00022475"/>
    </source>
</evidence>
<dbReference type="SMART" id="SM00448">
    <property type="entry name" value="REC"/>
    <property type="match status" value="1"/>
</dbReference>
<dbReference type="InterPro" id="IPR008207">
    <property type="entry name" value="Sig_transdc_His_kin_Hpt_dom"/>
</dbReference>
<keyword evidence="4" id="KW-1003">Cell membrane</keyword>
<dbReference type="InterPro" id="IPR005467">
    <property type="entry name" value="His_kinase_dom"/>
</dbReference>
<dbReference type="FunFam" id="3.30.565.10:FF:000010">
    <property type="entry name" value="Sensor histidine kinase RcsC"/>
    <property type="match status" value="1"/>
</dbReference>
<keyword evidence="7" id="KW-0812">Transmembrane</keyword>
<keyword evidence="10" id="KW-0067">ATP-binding</keyword>
<dbReference type="GO" id="GO:0005524">
    <property type="term" value="F:ATP binding"/>
    <property type="evidence" value="ECO:0007669"/>
    <property type="project" value="UniProtKB-KW"/>
</dbReference>
<dbReference type="InterPro" id="IPR036097">
    <property type="entry name" value="HisK_dim/P_sf"/>
</dbReference>
<dbReference type="InterPro" id="IPR001610">
    <property type="entry name" value="PAC"/>
</dbReference>
<dbReference type="Pfam" id="PF01627">
    <property type="entry name" value="Hpt"/>
    <property type="match status" value="1"/>
</dbReference>
<dbReference type="OrthoDB" id="9811889at2"/>
<evidence type="ECO:0000256" key="1">
    <source>
        <dbReference type="ARBA" id="ARBA00000085"/>
    </source>
</evidence>
<dbReference type="Gene3D" id="1.20.120.160">
    <property type="entry name" value="HPT domain"/>
    <property type="match status" value="1"/>
</dbReference>
<evidence type="ECO:0000313" key="16">
    <source>
        <dbReference type="EMBL" id="NSL89260.1"/>
    </source>
</evidence>
<dbReference type="GO" id="GO:0000155">
    <property type="term" value="F:phosphorelay sensor kinase activity"/>
    <property type="evidence" value="ECO:0007669"/>
    <property type="project" value="InterPro"/>
</dbReference>
<evidence type="ECO:0000256" key="9">
    <source>
        <dbReference type="ARBA" id="ARBA00022777"/>
    </source>
</evidence>
<protein>
    <recommendedName>
        <fullName evidence="15">Sensory/regulatory protein RpfC</fullName>
        <ecNumber evidence="3">2.7.13.3</ecNumber>
    </recommendedName>
</protein>
<evidence type="ECO:0000256" key="7">
    <source>
        <dbReference type="ARBA" id="ARBA00022692"/>
    </source>
</evidence>
<dbReference type="Gene3D" id="3.30.565.10">
    <property type="entry name" value="Histidine kinase-like ATPase, C-terminal domain"/>
    <property type="match status" value="1"/>
</dbReference>
<sequence length="993" mass="111976">MKKIEHAVIILVMALLMALIGFIFYAWMVEKRTRDAASLVQNARLTVSQVNTLVRLDDKITAGLKDGLLRGANPLRLPQPLMDSINITMQLLQQQSAPDVLQQKKFPVLQQLITAKTAIFRQVVLSPPATAGAIISGNASQSLSDSLKRLTESYIQVERDHINQYISKSLIYTRYSFWAALVICLFTLTLFIGETRLIFRTLIGFRDWAHRMQKSEQSFKRLAEEAEPVIFKANTNGIFTYVSQRAADITGYSSQSLIGKHFSIFLEEHEFDRLQAFYLNQLQNNEDYSSIQFEIITRAGDKKWVEQLAFVTTSDDGTVKEFQCIVKDIDKERRQDESIHYLQHRMEAILDYMPSMMFVKDMPGRYLLVNNRFMEIMQIQKEEIIGRTDEELDYEWISRYAEMDKRVQATGAKEKLEETFVVDGKTYHFLLTKFPLRNADNEMIGICCIGQDLTEKMNYLQQEKAAREKAEDAKQSQEIFLANMSHEIRTPMNGIVGMTQLLMEEESLTPRQAKYLDAITRSASNLLVIINEILDFSKIKAGKLHLENAPFHIHDVINSTVFPLMLQAREKGLSFNVQISPAIPPHLLGDEVRLNQVLINLIENAIKFTHQGAITLTVTLAAADKDNSRIRVGFEVKDTGIGIPAGKQHLVFESFSQTHNSNSREFGGTGLGLAICKELISLQQGTLQLNSTPGKGSTFYVEIPFTKNPFPPKTSKKAPTAASQHKPLLGKTLLVVEDNSINQQVAYYTLTSGGAAVDVVENGKTALELLRVKTYNCIIMDLQMPGMDGYETTRTIRSHGITTPVIAVTASAIEGERERCLQAGMNDYISKPYQKDDLFKKIQCSTGDIPPEPPSAPEPAQQFGNGGNPHPQPAPEQEENLPPISFEFIHEVVPEDEVKILLMELITSMPEYIDKLLKAVDGQNWEEAAGLAHQLKGNLGFVRMHEAVQLAHDINRSVKFNRDMDDIPRKAAKINELFIRHKPDIEAHIAQCI</sequence>
<dbReference type="AlphaFoldDB" id="A0A3S1JJU9"/>
<evidence type="ECO:0000256" key="2">
    <source>
        <dbReference type="ARBA" id="ARBA00004651"/>
    </source>
</evidence>
<keyword evidence="11" id="KW-1133">Transmembrane helix</keyword>